<dbReference type="CDD" id="cd02791">
    <property type="entry name" value="MopB_CT_Nitrate-R-NapA-like"/>
    <property type="match status" value="1"/>
</dbReference>
<sequence length="915" mass="99295">MAPPTQTRSTCPYCGVGCGVLIEHDGAQITGVRGDPDHPANFGRLCTKGQTLHLTATPQVRAHSRLRVPVLQDRGGGPPKPVGWAAALDRVCGELLRIHGQHGPEAIGFYVSGQLLTEDYCAFNKLARGVLKTPHIDSNSRLCMSSAVVGYKQSLGADAPPCSYEDVEQAACLLIAGANPAWAHPVLFRRIEAARARQPGHRLIVVDPRRTETAELADLHLALQPGTDVALFHGLLHACIWQGWVDAGFVSHHTEGWAPLKDLVRDWTPARAAQTCGVPEAHIWQAAEWFAQSPRSLSLYCQGLNQSASGTANNTALINLHLATGQIGKPGAGPFSLTGQPNAMGGREAGGMATLLPGHRDPANPAHRVDVAKLWGLSGLERLPGPGHDAVSLFEAAARGEIKALWIVCTNPAQSLPDQALVRQALTRCELVIVQEAFGDTATAPFADVLLPASTWGEKEGTVTNSERRISRVRAAVPPPGEARADWAIAREVGLRLDAVLNPHRPSLFARTDSPEALWNEHRESTRGRDLDITGLSYALLDERGPKTWPFVQGPQARLYTDRWFPTPSGRARFQCVPFRPLAERADAQFPLQLTTTRLRDHWHGLSRSGRVPRLFGLEGAPFVRLHPQDAQRRRLAEGQLVQLRTRHGETVLPLRCDDRLGLSQADVAMHWGSEVLSGLGVNGLTQRRRCPDSGQPALKQAALSISPANLPWRVTACAWVSADEGPALHARLRASLGGWAYAHCVPVPSETDGEVGWAFEAAAATLPDDAWVARLALALGFDGPGGHQYADPSRGRLRRLRLRGEGANCQIAAFLRVGEGDEAAWLEPLWRARQPVAGLERWLLSPGQPPLHRLDTPRAPQVCQCFDVREDAIRACLARTDGRLSTLQHELRCGTQCGSCLPTLRRLIQEGVPA</sequence>
<comment type="cofactor">
    <cofactor evidence="1">
        <name>Mo-bis(molybdopterin guanine dinucleotide)</name>
        <dbReference type="ChEBI" id="CHEBI:60539"/>
    </cofactor>
</comment>
<dbReference type="CDD" id="cd02754">
    <property type="entry name" value="MopB_Nitrate-R-NapA-like"/>
    <property type="match status" value="1"/>
</dbReference>
<dbReference type="InterPro" id="IPR006655">
    <property type="entry name" value="Mopterin_OxRdtase_prok_CS"/>
</dbReference>
<comment type="caution">
    <text evidence="12">The sequence shown here is derived from an EMBL/GenBank/DDBJ whole genome shotgun (WGS) entry which is preliminary data.</text>
</comment>
<dbReference type="Proteomes" id="UP000620139">
    <property type="component" value="Unassembled WGS sequence"/>
</dbReference>
<keyword evidence="13" id="KW-1185">Reference proteome</keyword>
<name>A0A931IYP6_9BURK</name>
<accession>A0A931IYP6</accession>
<dbReference type="InterPro" id="IPR041957">
    <property type="entry name" value="CT_Nitrate-R-NapA-like"/>
</dbReference>
<dbReference type="PROSITE" id="PS00490">
    <property type="entry name" value="MOLYBDOPTERIN_PROK_2"/>
    <property type="match status" value="1"/>
</dbReference>
<evidence type="ECO:0000256" key="10">
    <source>
        <dbReference type="ARBA" id="ARBA00023063"/>
    </source>
</evidence>
<dbReference type="GO" id="GO:0045333">
    <property type="term" value="P:cellular respiration"/>
    <property type="evidence" value="ECO:0007669"/>
    <property type="project" value="UniProtKB-ARBA"/>
</dbReference>
<comment type="similarity">
    <text evidence="3">Belongs to the prokaryotic molybdopterin-containing oxidoreductase family. NasA/NapA/NarB subfamily.</text>
</comment>
<dbReference type="InterPro" id="IPR041854">
    <property type="entry name" value="BFD-like_2Fe2S-bd_dom_sf"/>
</dbReference>
<dbReference type="PROSITE" id="PS51669">
    <property type="entry name" value="4FE4S_MOW_BIS_MGD"/>
    <property type="match status" value="1"/>
</dbReference>
<keyword evidence="10" id="KW-0534">Nitrate assimilation</keyword>
<evidence type="ECO:0000256" key="8">
    <source>
        <dbReference type="ARBA" id="ARBA00023004"/>
    </source>
</evidence>
<dbReference type="InterPro" id="IPR006657">
    <property type="entry name" value="MoPterin_dinucl-bd_dom"/>
</dbReference>
<dbReference type="InterPro" id="IPR006963">
    <property type="entry name" value="Mopterin_OxRdtase_4Fe-4S_dom"/>
</dbReference>
<dbReference type="Pfam" id="PF04324">
    <property type="entry name" value="Fer2_BFD"/>
    <property type="match status" value="1"/>
</dbReference>
<dbReference type="PANTHER" id="PTHR43105:SF9">
    <property type="entry name" value="NADPH-FE(3+) OXIDOREDUCTASE SUBUNIT ALPHA"/>
    <property type="match status" value="1"/>
</dbReference>
<dbReference type="SUPFAM" id="SSF53706">
    <property type="entry name" value="Formate dehydrogenase/DMSO reductase, domains 1-3"/>
    <property type="match status" value="1"/>
</dbReference>
<evidence type="ECO:0000259" key="11">
    <source>
        <dbReference type="PROSITE" id="PS51669"/>
    </source>
</evidence>
<dbReference type="GO" id="GO:0046872">
    <property type="term" value="F:metal ion binding"/>
    <property type="evidence" value="ECO:0007669"/>
    <property type="project" value="UniProtKB-KW"/>
</dbReference>
<dbReference type="Gene3D" id="3.40.228.10">
    <property type="entry name" value="Dimethylsulfoxide Reductase, domain 2"/>
    <property type="match status" value="1"/>
</dbReference>
<dbReference type="SMART" id="SM00926">
    <property type="entry name" value="Molybdop_Fe4S4"/>
    <property type="match status" value="1"/>
</dbReference>
<evidence type="ECO:0000256" key="6">
    <source>
        <dbReference type="ARBA" id="ARBA00022723"/>
    </source>
</evidence>
<dbReference type="GO" id="GO:0051539">
    <property type="term" value="F:4 iron, 4 sulfur cluster binding"/>
    <property type="evidence" value="ECO:0007669"/>
    <property type="project" value="UniProtKB-KW"/>
</dbReference>
<keyword evidence="6" id="KW-0479">Metal-binding</keyword>
<dbReference type="InterPro" id="IPR009010">
    <property type="entry name" value="Asp_de-COase-like_dom_sf"/>
</dbReference>
<keyword evidence="5" id="KW-0500">Molybdenum</keyword>
<dbReference type="Pfam" id="PF04879">
    <property type="entry name" value="Molybdop_Fe4S4"/>
    <property type="match status" value="1"/>
</dbReference>
<keyword evidence="7" id="KW-0560">Oxidoreductase</keyword>
<keyword evidence="8" id="KW-0408">Iron</keyword>
<feature type="domain" description="4Fe-4S Mo/W bis-MGD-type" evidence="11">
    <location>
        <begin position="4"/>
        <end position="60"/>
    </location>
</feature>
<evidence type="ECO:0000256" key="1">
    <source>
        <dbReference type="ARBA" id="ARBA00001942"/>
    </source>
</evidence>
<dbReference type="Gene3D" id="2.40.40.20">
    <property type="match status" value="1"/>
</dbReference>
<gene>
    <name evidence="12" type="ORF">I7X43_05255</name>
</gene>
<dbReference type="InterPro" id="IPR006656">
    <property type="entry name" value="Mopterin_OxRdtase"/>
</dbReference>
<evidence type="ECO:0000256" key="7">
    <source>
        <dbReference type="ARBA" id="ARBA00023002"/>
    </source>
</evidence>
<dbReference type="Gene3D" id="3.40.50.740">
    <property type="match status" value="1"/>
</dbReference>
<evidence type="ECO:0000256" key="4">
    <source>
        <dbReference type="ARBA" id="ARBA00022485"/>
    </source>
</evidence>
<evidence type="ECO:0000256" key="9">
    <source>
        <dbReference type="ARBA" id="ARBA00023014"/>
    </source>
</evidence>
<keyword evidence="9" id="KW-0411">Iron-sulfur</keyword>
<evidence type="ECO:0000256" key="3">
    <source>
        <dbReference type="ARBA" id="ARBA00008747"/>
    </source>
</evidence>
<dbReference type="GO" id="GO:0016020">
    <property type="term" value="C:membrane"/>
    <property type="evidence" value="ECO:0007669"/>
    <property type="project" value="TreeGrafter"/>
</dbReference>
<evidence type="ECO:0000256" key="2">
    <source>
        <dbReference type="ARBA" id="ARBA00001966"/>
    </source>
</evidence>
<dbReference type="GO" id="GO:0016491">
    <property type="term" value="F:oxidoreductase activity"/>
    <property type="evidence" value="ECO:0007669"/>
    <property type="project" value="UniProtKB-KW"/>
</dbReference>
<dbReference type="GO" id="GO:0042128">
    <property type="term" value="P:nitrate assimilation"/>
    <property type="evidence" value="ECO:0007669"/>
    <property type="project" value="UniProtKB-KW"/>
</dbReference>
<dbReference type="GO" id="GO:1990204">
    <property type="term" value="C:oxidoreductase complex"/>
    <property type="evidence" value="ECO:0007669"/>
    <property type="project" value="UniProtKB-ARBA"/>
</dbReference>
<dbReference type="Gene3D" id="1.10.10.1100">
    <property type="entry name" value="BFD-like [2Fe-2S]-binding domain"/>
    <property type="match status" value="1"/>
</dbReference>
<protein>
    <submittedName>
        <fullName evidence="12">Molybdopterin-dependent oxidoreductase</fullName>
    </submittedName>
</protein>
<dbReference type="EMBL" id="JAEDAL010000002">
    <property type="protein sequence ID" value="MBH9552256.1"/>
    <property type="molecule type" value="Genomic_DNA"/>
</dbReference>
<dbReference type="AlphaFoldDB" id="A0A931IYP6"/>
<comment type="cofactor">
    <cofactor evidence="2">
        <name>[4Fe-4S] cluster</name>
        <dbReference type="ChEBI" id="CHEBI:49883"/>
    </cofactor>
</comment>
<dbReference type="RefSeq" id="WP_198099881.1">
    <property type="nucleotide sequence ID" value="NZ_JAEDAL010000002.1"/>
</dbReference>
<dbReference type="SUPFAM" id="SSF50692">
    <property type="entry name" value="ADC-like"/>
    <property type="match status" value="1"/>
</dbReference>
<organism evidence="12 13">
    <name type="scientific">Inhella gelatinilytica</name>
    <dbReference type="NCBI Taxonomy" id="2795030"/>
    <lineage>
        <taxon>Bacteria</taxon>
        <taxon>Pseudomonadati</taxon>
        <taxon>Pseudomonadota</taxon>
        <taxon>Betaproteobacteria</taxon>
        <taxon>Burkholderiales</taxon>
        <taxon>Sphaerotilaceae</taxon>
        <taxon>Inhella</taxon>
    </lineage>
</organism>
<dbReference type="GO" id="GO:0043546">
    <property type="term" value="F:molybdopterin cofactor binding"/>
    <property type="evidence" value="ECO:0007669"/>
    <property type="project" value="InterPro"/>
</dbReference>
<dbReference type="Gene3D" id="2.20.25.90">
    <property type="entry name" value="ADC-like domains"/>
    <property type="match status" value="1"/>
</dbReference>
<dbReference type="Pfam" id="PF01568">
    <property type="entry name" value="Molydop_binding"/>
    <property type="match status" value="1"/>
</dbReference>
<evidence type="ECO:0000313" key="12">
    <source>
        <dbReference type="EMBL" id="MBH9552256.1"/>
    </source>
</evidence>
<reference evidence="12" key="1">
    <citation type="submission" date="2020-12" db="EMBL/GenBank/DDBJ databases">
        <title>The genome sequence of Inhella sp. 4Y17.</title>
        <authorList>
            <person name="Liu Y."/>
        </authorList>
    </citation>
    <scope>NUCLEOTIDE SEQUENCE</scope>
    <source>
        <strain evidence="12">4Y10</strain>
    </source>
</reference>
<dbReference type="PANTHER" id="PTHR43105">
    <property type="entry name" value="RESPIRATORY NITRATE REDUCTASE"/>
    <property type="match status" value="1"/>
</dbReference>
<keyword evidence="4" id="KW-0004">4Fe-4S</keyword>
<proteinExistence type="inferred from homology"/>
<evidence type="ECO:0000256" key="5">
    <source>
        <dbReference type="ARBA" id="ARBA00022505"/>
    </source>
</evidence>
<evidence type="ECO:0000313" key="13">
    <source>
        <dbReference type="Proteomes" id="UP000620139"/>
    </source>
</evidence>
<dbReference type="Pfam" id="PF00384">
    <property type="entry name" value="Molybdopterin"/>
    <property type="match status" value="1"/>
</dbReference>
<dbReference type="InterPro" id="IPR050123">
    <property type="entry name" value="Prok_molybdopt-oxidoreductase"/>
</dbReference>
<dbReference type="FunFam" id="3.40.228.10:FF:000002">
    <property type="entry name" value="Formate dehydrogenase subunit alpha"/>
    <property type="match status" value="1"/>
</dbReference>
<dbReference type="InterPro" id="IPR007419">
    <property type="entry name" value="BFD-like_2Fe2S-bd_dom"/>
</dbReference>